<feature type="transmembrane region" description="Helical" evidence="1">
    <location>
        <begin position="103"/>
        <end position="129"/>
    </location>
</feature>
<accession>A0A1Y2GBX8</accession>
<feature type="transmembrane region" description="Helical" evidence="1">
    <location>
        <begin position="65"/>
        <end position="83"/>
    </location>
</feature>
<keyword evidence="1" id="KW-1133">Transmembrane helix</keyword>
<evidence type="ECO:0000256" key="1">
    <source>
        <dbReference type="SAM" id="Phobius"/>
    </source>
</evidence>
<dbReference type="InParanoid" id="A0A1Y2GBX8"/>
<dbReference type="GeneID" id="33568677"/>
<gene>
    <name evidence="2" type="ORF">BCR41DRAFT_374006</name>
</gene>
<dbReference type="AlphaFoldDB" id="A0A1Y2GBX8"/>
<keyword evidence="1" id="KW-0812">Transmembrane</keyword>
<proteinExistence type="predicted"/>
<dbReference type="RefSeq" id="XP_021877636.1">
    <property type="nucleotide sequence ID" value="XM_022026834.1"/>
</dbReference>
<sequence length="198" mass="21915">MILTHTFTIQAPFLVSPQMHPSCTKIIGFLSEYLAMLNRRDAMIVEINSLADSQARDRLSSMHKAIMLSGIVGSRSLSAFAVYTGTTALYGGMKPMMISSRVLLYMVVAYYGICNGCDCNLPCATTVYLSITRYSIRKSIASVWLGRICGDTRYSSLYRGKHGLGSYCMVHNTAVHLIRQEGVSRTSRCFEPYVAHVG</sequence>
<name>A0A1Y2GBX8_9FUNG</name>
<dbReference type="EMBL" id="MCFF01000045">
    <property type="protein sequence ID" value="ORZ06593.1"/>
    <property type="molecule type" value="Genomic_DNA"/>
</dbReference>
<protein>
    <submittedName>
        <fullName evidence="2">Uncharacterized protein</fullName>
    </submittedName>
</protein>
<dbReference type="Proteomes" id="UP000193648">
    <property type="component" value="Unassembled WGS sequence"/>
</dbReference>
<reference evidence="2 3" key="1">
    <citation type="submission" date="2016-07" db="EMBL/GenBank/DDBJ databases">
        <title>Pervasive Adenine N6-methylation of Active Genes in Fungi.</title>
        <authorList>
            <consortium name="DOE Joint Genome Institute"/>
            <person name="Mondo S.J."/>
            <person name="Dannebaum R.O."/>
            <person name="Kuo R.C."/>
            <person name="Labutti K."/>
            <person name="Haridas S."/>
            <person name="Kuo A."/>
            <person name="Salamov A."/>
            <person name="Ahrendt S.R."/>
            <person name="Lipzen A."/>
            <person name="Sullivan W."/>
            <person name="Andreopoulos W.B."/>
            <person name="Clum A."/>
            <person name="Lindquist E."/>
            <person name="Daum C."/>
            <person name="Ramamoorthy G.K."/>
            <person name="Gryganskyi A."/>
            <person name="Culley D."/>
            <person name="Magnuson J.K."/>
            <person name="James T.Y."/>
            <person name="O'Malley M.A."/>
            <person name="Stajich J.E."/>
            <person name="Spatafora J.W."/>
            <person name="Visel A."/>
            <person name="Grigoriev I.V."/>
        </authorList>
    </citation>
    <scope>NUCLEOTIDE SEQUENCE [LARGE SCALE GENOMIC DNA]</scope>
    <source>
        <strain evidence="2 3">NRRL 3116</strain>
    </source>
</reference>
<evidence type="ECO:0000313" key="3">
    <source>
        <dbReference type="Proteomes" id="UP000193648"/>
    </source>
</evidence>
<keyword evidence="1" id="KW-0472">Membrane</keyword>
<comment type="caution">
    <text evidence="2">The sequence shown here is derived from an EMBL/GenBank/DDBJ whole genome shotgun (WGS) entry which is preliminary data.</text>
</comment>
<organism evidence="2 3">
    <name type="scientific">Lobosporangium transversale</name>
    <dbReference type="NCBI Taxonomy" id="64571"/>
    <lineage>
        <taxon>Eukaryota</taxon>
        <taxon>Fungi</taxon>
        <taxon>Fungi incertae sedis</taxon>
        <taxon>Mucoromycota</taxon>
        <taxon>Mortierellomycotina</taxon>
        <taxon>Mortierellomycetes</taxon>
        <taxon>Mortierellales</taxon>
        <taxon>Mortierellaceae</taxon>
        <taxon>Lobosporangium</taxon>
    </lineage>
</organism>
<evidence type="ECO:0000313" key="2">
    <source>
        <dbReference type="EMBL" id="ORZ06593.1"/>
    </source>
</evidence>
<keyword evidence="3" id="KW-1185">Reference proteome</keyword>